<dbReference type="Pfam" id="PF13847">
    <property type="entry name" value="Methyltransf_31"/>
    <property type="match status" value="1"/>
</dbReference>
<dbReference type="SUPFAM" id="SSF53335">
    <property type="entry name" value="S-adenosyl-L-methionine-dependent methyltransferases"/>
    <property type="match status" value="1"/>
</dbReference>
<sequence>MKNEINLLKNYPSTKRNLQEASVERTDQVRKVARKFDKEFFDGERKYGYGGYYYDPRFWTNVVKDFIDYYKLDDGSKILDVGCGKGFMMLDFLKANKNLIVKGIDISNYAIENCMDEVKNLVSVGNAKDLKFQDNEFDLVISINTVHNLELKECTKALQEMERVSKKNKYVILDAYKNDEEKERMFKWNLTAKTIFHTEDWKKLFGDCGYNGDYYWFNP</sequence>
<organism evidence="2">
    <name type="scientific">Pelagibacter ubique</name>
    <dbReference type="NCBI Taxonomy" id="198252"/>
    <lineage>
        <taxon>Bacteria</taxon>
        <taxon>Pseudomonadati</taxon>
        <taxon>Pseudomonadota</taxon>
        <taxon>Alphaproteobacteria</taxon>
        <taxon>Candidatus Pelagibacterales</taxon>
        <taxon>Candidatus Pelagibacteraceae</taxon>
        <taxon>Candidatus Pelagibacter</taxon>
    </lineage>
</organism>
<dbReference type="EMBL" id="EU410957">
    <property type="protein sequence ID" value="ACA21556.1"/>
    <property type="molecule type" value="Genomic_DNA"/>
</dbReference>
<reference evidence="2" key="1">
    <citation type="journal article" date="2008" name="ISME J.">
        <title>A rare SAR11 fosmid clone confirming genetic variability in the 'Candidatus Pelagibacter ubique' genome.</title>
        <authorList>
            <person name="Gilbert J.A."/>
            <person name="Muhling M."/>
            <person name="Joint I."/>
        </authorList>
    </citation>
    <scope>NUCLEOTIDE SEQUENCE</scope>
</reference>
<dbReference type="Gene3D" id="3.40.50.150">
    <property type="entry name" value="Vaccinia Virus protein VP39"/>
    <property type="match status" value="1"/>
</dbReference>
<evidence type="ECO:0000259" key="1">
    <source>
        <dbReference type="Pfam" id="PF13847"/>
    </source>
</evidence>
<proteinExistence type="predicted"/>
<dbReference type="AlphaFoldDB" id="B1A0Q7"/>
<dbReference type="InterPro" id="IPR025714">
    <property type="entry name" value="Methyltranfer_dom"/>
</dbReference>
<protein>
    <submittedName>
        <fullName evidence="2">SAM binding protein</fullName>
    </submittedName>
</protein>
<evidence type="ECO:0000313" key="2">
    <source>
        <dbReference type="EMBL" id="ACA21556.1"/>
    </source>
</evidence>
<dbReference type="CDD" id="cd02440">
    <property type="entry name" value="AdoMet_MTases"/>
    <property type="match status" value="1"/>
</dbReference>
<dbReference type="PANTHER" id="PTHR43591">
    <property type="entry name" value="METHYLTRANSFERASE"/>
    <property type="match status" value="1"/>
</dbReference>
<accession>B1A0Q7</accession>
<name>B1A0Q7_PELUQ</name>
<feature type="domain" description="Methyltransferase" evidence="1">
    <location>
        <begin position="73"/>
        <end position="199"/>
    </location>
</feature>
<dbReference type="GO" id="GO:0008757">
    <property type="term" value="F:S-adenosylmethionine-dependent methyltransferase activity"/>
    <property type="evidence" value="ECO:0007669"/>
    <property type="project" value="InterPro"/>
</dbReference>
<dbReference type="InterPro" id="IPR029063">
    <property type="entry name" value="SAM-dependent_MTases_sf"/>
</dbReference>